<dbReference type="GO" id="GO:0008312">
    <property type="term" value="F:7S RNA binding"/>
    <property type="evidence" value="ECO:0007669"/>
    <property type="project" value="InterPro"/>
</dbReference>
<dbReference type="GO" id="GO:0006614">
    <property type="term" value="P:SRP-dependent cotranslational protein targeting to membrane"/>
    <property type="evidence" value="ECO:0007669"/>
    <property type="project" value="InterPro"/>
</dbReference>
<sequence length="65" mass="7667">WPQFSNPKRQTWEEVSHTAEKLCLTDPRKEYSVYQEVNKIEKFHSPLMSVMAAKKSHSVTTELRC</sequence>
<protein>
    <submittedName>
        <fullName evidence="3">Uncharacterized protein</fullName>
    </submittedName>
</protein>
<organism evidence="3">
    <name type="scientific">Castor canadensis</name>
    <name type="common">American beaver</name>
    <dbReference type="NCBI Taxonomy" id="51338"/>
    <lineage>
        <taxon>Eukaryota</taxon>
        <taxon>Metazoa</taxon>
        <taxon>Chordata</taxon>
        <taxon>Craniata</taxon>
        <taxon>Vertebrata</taxon>
        <taxon>Euteleostomi</taxon>
        <taxon>Mammalia</taxon>
        <taxon>Eutheria</taxon>
        <taxon>Euarchontoglires</taxon>
        <taxon>Glires</taxon>
        <taxon>Rodentia</taxon>
        <taxon>Castorimorpha</taxon>
        <taxon>Castoridae</taxon>
        <taxon>Castor</taxon>
    </lineage>
</organism>
<dbReference type="AlphaFoldDB" id="A0A8C0ZYX0"/>
<evidence type="ECO:0000256" key="1">
    <source>
        <dbReference type="ARBA" id="ARBA00023135"/>
    </source>
</evidence>
<dbReference type="SUPFAM" id="SSF54762">
    <property type="entry name" value="Signal recognition particle alu RNA binding heterodimer, SRP9/14"/>
    <property type="match status" value="1"/>
</dbReference>
<evidence type="ECO:0000313" key="3">
    <source>
        <dbReference type="Ensembl" id="ENSCCNP00000029933.1"/>
    </source>
</evidence>
<keyword evidence="1" id="KW-0687">Ribonucleoprotein</keyword>
<proteinExistence type="predicted"/>
<dbReference type="Ensembl" id="ENSCCNT00000037757.1">
    <property type="protein sequence ID" value="ENSCCNP00000029933.1"/>
    <property type="gene ID" value="ENSCCNG00000028712.1"/>
</dbReference>
<keyword evidence="1" id="KW-0733">Signal recognition particle</keyword>
<dbReference type="InterPro" id="IPR009018">
    <property type="entry name" value="Signal_recog_particle_SRP9/14"/>
</dbReference>
<reference evidence="3" key="1">
    <citation type="submission" date="2023-09" db="UniProtKB">
        <authorList>
            <consortium name="Ensembl"/>
        </authorList>
    </citation>
    <scope>IDENTIFICATION</scope>
</reference>
<name>A0A8C0ZYX0_CASCN</name>
<dbReference type="GO" id="GO:0005786">
    <property type="term" value="C:signal recognition particle, endoplasmic reticulum targeting"/>
    <property type="evidence" value="ECO:0007669"/>
    <property type="project" value="UniProtKB-KW"/>
</dbReference>
<accession>A0A8C0ZYX0</accession>
<evidence type="ECO:0000256" key="2">
    <source>
        <dbReference type="ARBA" id="ARBA00045462"/>
    </source>
</evidence>
<comment type="function">
    <text evidence="2">Component of the signal recognition particle (SRP) complex, a ribonucleoprotein complex that mediates the cotranslational targeting of secretory and membrane proteins to the endoplasmic reticulum (ER). SRP9 together with SRP14 and the Alu portion of the SRP RNA, constitutes the elongation arrest domain of SRP. The complex of SRP9 and SRP14 is required for SRP RNA binding.</text>
</comment>